<dbReference type="EMBL" id="MTYH01000233">
    <property type="protein sequence ID" value="PNP37015.1"/>
    <property type="molecule type" value="Genomic_DNA"/>
</dbReference>
<sequence>MSLALSKPLATISTSRTCIKIEDDSIRGVVVDRGFPITRCTGSFSNANSAGTVIATCAAIGDRIFPNAAITTHATFVAGVNNAGADIARCAGNTIINKRVVTKCSRALVSRPQGYL</sequence>
<protein>
    <submittedName>
        <fullName evidence="1">Uncharacterized protein</fullName>
    </submittedName>
</protein>
<comment type="caution">
    <text evidence="1">The sequence shown here is derived from an EMBL/GenBank/DDBJ whole genome shotgun (WGS) entry which is preliminary data.</text>
</comment>
<name>A0A2K0SUR3_9HYPO</name>
<evidence type="ECO:0000313" key="2">
    <source>
        <dbReference type="Proteomes" id="UP000236546"/>
    </source>
</evidence>
<gene>
    <name evidence="1" type="ORF">TGAMA5MH_11088</name>
</gene>
<proteinExistence type="predicted"/>
<organism evidence="1 2">
    <name type="scientific">Trichoderma gamsii</name>
    <dbReference type="NCBI Taxonomy" id="398673"/>
    <lineage>
        <taxon>Eukaryota</taxon>
        <taxon>Fungi</taxon>
        <taxon>Dikarya</taxon>
        <taxon>Ascomycota</taxon>
        <taxon>Pezizomycotina</taxon>
        <taxon>Sordariomycetes</taxon>
        <taxon>Hypocreomycetidae</taxon>
        <taxon>Hypocreales</taxon>
        <taxon>Hypocreaceae</taxon>
        <taxon>Trichoderma</taxon>
    </lineage>
</organism>
<accession>A0A2K0SUR3</accession>
<dbReference type="Proteomes" id="UP000236546">
    <property type="component" value="Unassembled WGS sequence"/>
</dbReference>
<dbReference type="AlphaFoldDB" id="A0A2K0SUR3"/>
<reference evidence="1 2" key="1">
    <citation type="submission" date="2017-02" db="EMBL/GenBank/DDBJ databases">
        <title>Genomes of Trichoderma spp. with biocontrol activity.</title>
        <authorList>
            <person name="Gardiner D."/>
            <person name="Kazan K."/>
            <person name="Vos C."/>
            <person name="Harvey P."/>
        </authorList>
    </citation>
    <scope>NUCLEOTIDE SEQUENCE [LARGE SCALE GENOMIC DNA]</scope>
    <source>
        <strain evidence="1 2">A5MH</strain>
    </source>
</reference>
<evidence type="ECO:0000313" key="1">
    <source>
        <dbReference type="EMBL" id="PNP37015.1"/>
    </source>
</evidence>